<comment type="caution">
    <text evidence="8">The sequence shown here is derived from an EMBL/GenBank/DDBJ whole genome shotgun (WGS) entry which is preliminary data.</text>
</comment>
<evidence type="ECO:0000259" key="7">
    <source>
        <dbReference type="Pfam" id="PF20684"/>
    </source>
</evidence>
<evidence type="ECO:0000313" key="8">
    <source>
        <dbReference type="EMBL" id="RWA04501.1"/>
    </source>
</evidence>
<organism evidence="8 9">
    <name type="scientific">Xylaria grammica</name>
    <dbReference type="NCBI Taxonomy" id="363999"/>
    <lineage>
        <taxon>Eukaryota</taxon>
        <taxon>Fungi</taxon>
        <taxon>Dikarya</taxon>
        <taxon>Ascomycota</taxon>
        <taxon>Pezizomycotina</taxon>
        <taxon>Sordariomycetes</taxon>
        <taxon>Xylariomycetidae</taxon>
        <taxon>Xylariales</taxon>
        <taxon>Xylariaceae</taxon>
        <taxon>Xylaria</taxon>
    </lineage>
</organism>
<feature type="transmembrane region" description="Helical" evidence="6">
    <location>
        <begin position="235"/>
        <end position="258"/>
    </location>
</feature>
<feature type="transmembrane region" description="Helical" evidence="6">
    <location>
        <begin position="264"/>
        <end position="286"/>
    </location>
</feature>
<dbReference type="Proteomes" id="UP000286045">
    <property type="component" value="Unassembled WGS sequence"/>
</dbReference>
<feature type="transmembrane region" description="Helical" evidence="6">
    <location>
        <begin position="34"/>
        <end position="52"/>
    </location>
</feature>
<evidence type="ECO:0000256" key="3">
    <source>
        <dbReference type="ARBA" id="ARBA00022989"/>
    </source>
</evidence>
<gene>
    <name evidence="8" type="ORF">EKO27_g10599</name>
</gene>
<keyword evidence="2 6" id="KW-0812">Transmembrane</keyword>
<feature type="domain" description="Rhodopsin" evidence="7">
    <location>
        <begin position="52"/>
        <end position="292"/>
    </location>
</feature>
<keyword evidence="9" id="KW-1185">Reference proteome</keyword>
<dbReference type="Pfam" id="PF20684">
    <property type="entry name" value="Fung_rhodopsin"/>
    <property type="match status" value="1"/>
</dbReference>
<evidence type="ECO:0000256" key="6">
    <source>
        <dbReference type="SAM" id="Phobius"/>
    </source>
</evidence>
<accession>A0A439CQX7</accession>
<feature type="transmembrane region" description="Helical" evidence="6">
    <location>
        <begin position="111"/>
        <end position="136"/>
    </location>
</feature>
<evidence type="ECO:0000313" key="9">
    <source>
        <dbReference type="Proteomes" id="UP000286045"/>
    </source>
</evidence>
<dbReference type="PANTHER" id="PTHR33048:SF47">
    <property type="entry name" value="INTEGRAL MEMBRANE PROTEIN-RELATED"/>
    <property type="match status" value="1"/>
</dbReference>
<feature type="transmembrane region" description="Helical" evidence="6">
    <location>
        <begin position="64"/>
        <end position="84"/>
    </location>
</feature>
<name>A0A439CQX7_9PEZI</name>
<feature type="transmembrane region" description="Helical" evidence="6">
    <location>
        <begin position="192"/>
        <end position="215"/>
    </location>
</feature>
<evidence type="ECO:0000256" key="4">
    <source>
        <dbReference type="ARBA" id="ARBA00023136"/>
    </source>
</evidence>
<dbReference type="InterPro" id="IPR052337">
    <property type="entry name" value="SAT4-like"/>
</dbReference>
<protein>
    <recommendedName>
        <fullName evidence="7">Rhodopsin domain-containing protein</fullName>
    </recommendedName>
</protein>
<dbReference type="STRING" id="363999.A0A439CQX7"/>
<dbReference type="PANTHER" id="PTHR33048">
    <property type="entry name" value="PTH11-LIKE INTEGRAL MEMBRANE PROTEIN (AFU_ORTHOLOGUE AFUA_5G11245)"/>
    <property type="match status" value="1"/>
</dbReference>
<comment type="similarity">
    <text evidence="5">Belongs to the SAT4 family.</text>
</comment>
<dbReference type="InterPro" id="IPR049326">
    <property type="entry name" value="Rhodopsin_dom_fungi"/>
</dbReference>
<dbReference type="AlphaFoldDB" id="A0A439CQX7"/>
<keyword evidence="4 6" id="KW-0472">Membrane</keyword>
<sequence>MLALRQAIDLDGSLIPPPPGVESNFANPPNRNDLGKAVDLTSLVLATVFFILRVYTRFKLRSRINIVDVLSTLAFILWVPYVYINYRLTYSGGYFVHTWDIRVRDLPDFQYVIFVASVLYIPILSIVKMAILFEWAHIFVPRGTRNSFWWACHIAIAFVAAWGILALILLNVNCTPFEANWNLLIPGGYCRFSFPALTLSSAIINFVLDLVPLILPQKIIWSLNMSWSKKIGVSLVFAVGLLGVIAALIRVVLTAQYVSTTDTIYFVSQVGLLALTEITTGFLVLCTPSIPKAFDSIVSKPRLLSLRAWYSRYKDSKLNSGSSLSHDTDISAAKAGRYQQVDERSLIPLTDVRQSKTEISQYGRGITREVRFTATTEVAGQADAGHEQYRSQHPWARDVV</sequence>
<dbReference type="EMBL" id="RYZI01000559">
    <property type="protein sequence ID" value="RWA04501.1"/>
    <property type="molecule type" value="Genomic_DNA"/>
</dbReference>
<evidence type="ECO:0000256" key="2">
    <source>
        <dbReference type="ARBA" id="ARBA00022692"/>
    </source>
</evidence>
<comment type="subcellular location">
    <subcellularLocation>
        <location evidence="1">Membrane</location>
        <topology evidence="1">Multi-pass membrane protein</topology>
    </subcellularLocation>
</comment>
<evidence type="ECO:0000256" key="1">
    <source>
        <dbReference type="ARBA" id="ARBA00004141"/>
    </source>
</evidence>
<feature type="transmembrane region" description="Helical" evidence="6">
    <location>
        <begin position="148"/>
        <end position="172"/>
    </location>
</feature>
<keyword evidence="3 6" id="KW-1133">Transmembrane helix</keyword>
<reference evidence="8 9" key="1">
    <citation type="submission" date="2018-12" db="EMBL/GenBank/DDBJ databases">
        <title>Draft genome sequence of Xylaria grammica IHI A82.</title>
        <authorList>
            <person name="Buettner E."/>
            <person name="Kellner H."/>
        </authorList>
    </citation>
    <scope>NUCLEOTIDE SEQUENCE [LARGE SCALE GENOMIC DNA]</scope>
    <source>
        <strain evidence="8 9">IHI A82</strain>
    </source>
</reference>
<evidence type="ECO:0000256" key="5">
    <source>
        <dbReference type="ARBA" id="ARBA00038359"/>
    </source>
</evidence>
<proteinExistence type="inferred from homology"/>
<dbReference type="GO" id="GO:0016020">
    <property type="term" value="C:membrane"/>
    <property type="evidence" value="ECO:0007669"/>
    <property type="project" value="UniProtKB-SubCell"/>
</dbReference>